<dbReference type="Proteomes" id="UP000257039">
    <property type="component" value="Unassembled WGS sequence"/>
</dbReference>
<dbReference type="AlphaFoldDB" id="A0A4P9VPZ0"/>
<protein>
    <submittedName>
        <fullName evidence="1">Uncharacterized protein</fullName>
    </submittedName>
</protein>
<evidence type="ECO:0000313" key="2">
    <source>
        <dbReference type="Proteomes" id="UP000257039"/>
    </source>
</evidence>
<organism evidence="1 2">
    <name type="scientific">Zooshikella ganghwensis</name>
    <dbReference type="NCBI Taxonomy" id="202772"/>
    <lineage>
        <taxon>Bacteria</taxon>
        <taxon>Pseudomonadati</taxon>
        <taxon>Pseudomonadota</taxon>
        <taxon>Gammaproteobacteria</taxon>
        <taxon>Oceanospirillales</taxon>
        <taxon>Zooshikellaceae</taxon>
        <taxon>Zooshikella</taxon>
    </lineage>
</organism>
<gene>
    <name evidence="1" type="ORF">B9G39_13915</name>
</gene>
<dbReference type="EMBL" id="NDXW01000001">
    <property type="protein sequence ID" value="RDH44444.1"/>
    <property type="molecule type" value="Genomic_DNA"/>
</dbReference>
<accession>A0A4P9VPZ0</accession>
<dbReference type="RefSeq" id="WP_094787597.1">
    <property type="nucleotide sequence ID" value="NZ_NDXW01000001.1"/>
</dbReference>
<name>A0A4P9VPZ0_9GAMM</name>
<reference evidence="1 2" key="1">
    <citation type="submission" date="2017-04" db="EMBL/GenBank/DDBJ databases">
        <title>Draft genome sequence of Zooshikella ganghwensis VG4 isolated from Red Sea sediments.</title>
        <authorList>
            <person name="Rehman Z."/>
            <person name="Alam I."/>
            <person name="Kamau A."/>
            <person name="Bajic V."/>
            <person name="Leiknes T."/>
        </authorList>
    </citation>
    <scope>NUCLEOTIDE SEQUENCE [LARGE SCALE GENOMIC DNA]</scope>
    <source>
        <strain evidence="1 2">VG4</strain>
    </source>
</reference>
<keyword evidence="2" id="KW-1185">Reference proteome</keyword>
<evidence type="ECO:0000313" key="1">
    <source>
        <dbReference type="EMBL" id="RDH44444.1"/>
    </source>
</evidence>
<proteinExistence type="predicted"/>
<sequence>MVETIQLIIYGHTVDLDSFVQSTVAEGLEIKKFHGNCYRFLIAKGLREDRDPTKSLEDGLILACTIIEKWHDFFKNLKLIDPYCSIELEINEYLLLSEYFSIPSKLIFLLNSIGADFKFYRWKYYGK</sequence>
<comment type="caution">
    <text evidence="1">The sequence shown here is derived from an EMBL/GenBank/DDBJ whole genome shotgun (WGS) entry which is preliminary data.</text>
</comment>